<gene>
    <name evidence="1" type="ORF">QFC22_003955</name>
</gene>
<protein>
    <submittedName>
        <fullName evidence="1">Uncharacterized protein</fullName>
    </submittedName>
</protein>
<sequence>MLKYNQAAKQATERYKQDYKRYYESLSPAQILQLGLDSPETKGLKRGARNAANRALRGEPARPAGSFFIFLHEFRKSDELRQLMDKDGIDGAKSAIYTAKKAGEKWALMSPEDKQVSLFHPSCFLFLWSGPSGERQQPELTDM</sequence>
<accession>A0ACC2X3Y0</accession>
<organism evidence="1 2">
    <name type="scientific">Naganishia vaughanmartiniae</name>
    <dbReference type="NCBI Taxonomy" id="1424756"/>
    <lineage>
        <taxon>Eukaryota</taxon>
        <taxon>Fungi</taxon>
        <taxon>Dikarya</taxon>
        <taxon>Basidiomycota</taxon>
        <taxon>Agaricomycotina</taxon>
        <taxon>Tremellomycetes</taxon>
        <taxon>Filobasidiales</taxon>
        <taxon>Filobasidiaceae</taxon>
        <taxon>Naganishia</taxon>
    </lineage>
</organism>
<name>A0ACC2X3Y0_9TREE</name>
<evidence type="ECO:0000313" key="2">
    <source>
        <dbReference type="Proteomes" id="UP001243375"/>
    </source>
</evidence>
<dbReference type="EMBL" id="JASBWU010000010">
    <property type="protein sequence ID" value="KAJ9118734.1"/>
    <property type="molecule type" value="Genomic_DNA"/>
</dbReference>
<comment type="caution">
    <text evidence="1">The sequence shown here is derived from an EMBL/GenBank/DDBJ whole genome shotgun (WGS) entry which is preliminary data.</text>
</comment>
<keyword evidence="2" id="KW-1185">Reference proteome</keyword>
<evidence type="ECO:0000313" key="1">
    <source>
        <dbReference type="EMBL" id="KAJ9118734.1"/>
    </source>
</evidence>
<reference evidence="1" key="1">
    <citation type="submission" date="2023-04" db="EMBL/GenBank/DDBJ databases">
        <title>Draft Genome sequencing of Naganishia species isolated from polar environments using Oxford Nanopore Technology.</title>
        <authorList>
            <person name="Leo P."/>
            <person name="Venkateswaran K."/>
        </authorList>
    </citation>
    <scope>NUCLEOTIDE SEQUENCE</scope>
    <source>
        <strain evidence="1">MNA-CCFEE 5425</strain>
    </source>
</reference>
<dbReference type="Proteomes" id="UP001243375">
    <property type="component" value="Unassembled WGS sequence"/>
</dbReference>
<proteinExistence type="predicted"/>